<evidence type="ECO:0000313" key="2">
    <source>
        <dbReference type="Proteomes" id="UP000233387"/>
    </source>
</evidence>
<protein>
    <submittedName>
        <fullName evidence="1">Uncharacterized protein</fullName>
    </submittedName>
</protein>
<gene>
    <name evidence="1" type="ORF">Rain11_2411</name>
</gene>
<evidence type="ECO:0000313" key="1">
    <source>
        <dbReference type="EMBL" id="PKQ66321.1"/>
    </source>
</evidence>
<comment type="caution">
    <text evidence="1">The sequence shown here is derived from an EMBL/GenBank/DDBJ whole genome shotgun (WGS) entry which is preliminary data.</text>
</comment>
<dbReference type="AlphaFoldDB" id="A0A2N3I7N3"/>
<organism evidence="1 2">
    <name type="scientific">Raineya orbicola</name>
    <dbReference type="NCBI Taxonomy" id="2016530"/>
    <lineage>
        <taxon>Bacteria</taxon>
        <taxon>Pseudomonadati</taxon>
        <taxon>Bacteroidota</taxon>
        <taxon>Cytophagia</taxon>
        <taxon>Cytophagales</taxon>
        <taxon>Raineyaceae</taxon>
        <taxon>Raineya</taxon>
    </lineage>
</organism>
<keyword evidence="2" id="KW-1185">Reference proteome</keyword>
<sequence length="37" mass="4485">MHLWVGMVAYIFLDQRPTINECYNDYDKVVLYKEFAV</sequence>
<dbReference type="EMBL" id="NKXO01000049">
    <property type="protein sequence ID" value="PKQ66321.1"/>
    <property type="molecule type" value="Genomic_DNA"/>
</dbReference>
<proteinExistence type="predicted"/>
<name>A0A2N3I7N3_9BACT</name>
<accession>A0A2N3I7N3</accession>
<reference evidence="1 2" key="1">
    <citation type="submission" date="2017-06" db="EMBL/GenBank/DDBJ databases">
        <title>Raineya orbicola gen. nov., sp. nov. a slightly thermophilic bacterium of the phylum Bacteroidetes and the description of Raineyaceae fam. nov.</title>
        <authorList>
            <person name="Albuquerque L."/>
            <person name="Polonia A.R.M."/>
            <person name="Barroso C."/>
            <person name="Froufe H.J.C."/>
            <person name="Lage O."/>
            <person name="Lobo-Da-Cunha A."/>
            <person name="Egas C."/>
            <person name="Da Costa M.S."/>
        </authorList>
    </citation>
    <scope>NUCLEOTIDE SEQUENCE [LARGE SCALE GENOMIC DNA]</scope>
    <source>
        <strain evidence="1 2">SPSPC-11</strain>
    </source>
</reference>
<dbReference type="Proteomes" id="UP000233387">
    <property type="component" value="Unassembled WGS sequence"/>
</dbReference>